<sequence length="135" mass="14166">MGSNNETKRWLSQVDELGLAAGNAAAHEQDAFIFAMGQLLRLCPGRFRQGALSAGQEQAIFGYLRLGAYADAALALLPERAGVMTSNSGRVLFCASVRLEGQEHEATATASTFALALVSALALSFVEAYLGLATA</sequence>
<dbReference type="RefSeq" id="WP_244022380.1">
    <property type="nucleotide sequence ID" value="NZ_JALHLF010000071.1"/>
</dbReference>
<comment type="caution">
    <text evidence="1">The sequence shown here is derived from an EMBL/GenBank/DDBJ whole genome shotgun (WGS) entry which is preliminary data.</text>
</comment>
<evidence type="ECO:0000313" key="2">
    <source>
        <dbReference type="Proteomes" id="UP001162881"/>
    </source>
</evidence>
<name>A0ABT0BG24_9SPHN</name>
<protein>
    <submittedName>
        <fullName evidence="1">Uncharacterized protein</fullName>
    </submittedName>
</protein>
<keyword evidence="2" id="KW-1185">Reference proteome</keyword>
<dbReference type="EMBL" id="JALHLF010000071">
    <property type="protein sequence ID" value="MCJ2183994.1"/>
    <property type="molecule type" value="Genomic_DNA"/>
</dbReference>
<evidence type="ECO:0000313" key="1">
    <source>
        <dbReference type="EMBL" id="MCJ2183994.1"/>
    </source>
</evidence>
<reference evidence="1" key="1">
    <citation type="submission" date="2022-03" db="EMBL/GenBank/DDBJ databases">
        <title>Identification of a novel bacterium isolated from mangrove sediments.</title>
        <authorList>
            <person name="Pan X."/>
        </authorList>
    </citation>
    <scope>NUCLEOTIDE SEQUENCE</scope>
    <source>
        <strain evidence="1">B1949</strain>
    </source>
</reference>
<gene>
    <name evidence="1" type="ORF">MTR62_15015</name>
</gene>
<organism evidence="1 2">
    <name type="scientific">Novosphingobium organovorum</name>
    <dbReference type="NCBI Taxonomy" id="2930092"/>
    <lineage>
        <taxon>Bacteria</taxon>
        <taxon>Pseudomonadati</taxon>
        <taxon>Pseudomonadota</taxon>
        <taxon>Alphaproteobacteria</taxon>
        <taxon>Sphingomonadales</taxon>
        <taxon>Sphingomonadaceae</taxon>
        <taxon>Novosphingobium</taxon>
    </lineage>
</organism>
<proteinExistence type="predicted"/>
<accession>A0ABT0BG24</accession>
<dbReference type="Proteomes" id="UP001162881">
    <property type="component" value="Unassembled WGS sequence"/>
</dbReference>